<sequence length="65" mass="6663">MNSTLLLLNALALAVLVGLVVQPDGIAVPAQAHAVPAMKAQLAVFGTQAAQVQSAPQVSNERLVF</sequence>
<evidence type="ECO:0000313" key="2">
    <source>
        <dbReference type="Proteomes" id="UP000255177"/>
    </source>
</evidence>
<accession>A0A380T3I1</accession>
<dbReference type="RefSeq" id="WP_115088119.1">
    <property type="nucleotide sequence ID" value="NZ_CBCSFG010000001.1"/>
</dbReference>
<evidence type="ECO:0000313" key="1">
    <source>
        <dbReference type="EMBL" id="SUQ64573.1"/>
    </source>
</evidence>
<proteinExistence type="predicted"/>
<protein>
    <submittedName>
        <fullName evidence="1">Uncharacterized protein</fullName>
    </submittedName>
</protein>
<reference evidence="2" key="1">
    <citation type="submission" date="2018-07" db="EMBL/GenBank/DDBJ databases">
        <authorList>
            <person name="Blom J."/>
        </authorList>
    </citation>
    <scope>NUCLEOTIDE SEQUENCE [LARGE SCALE GENOMIC DNA]</scope>
    <source>
        <strain evidence="2">CCOS 864</strain>
    </source>
</reference>
<dbReference type="AlphaFoldDB" id="A0A380T3I1"/>
<keyword evidence="2" id="KW-1185">Reference proteome</keyword>
<dbReference type="EMBL" id="UIDD01000010">
    <property type="protein sequence ID" value="SUQ64573.1"/>
    <property type="molecule type" value="Genomic_DNA"/>
</dbReference>
<gene>
    <name evidence="1" type="ORF">CCOS864_04035</name>
</gene>
<dbReference type="Proteomes" id="UP000255177">
    <property type="component" value="Unassembled WGS sequence"/>
</dbReference>
<organism evidence="1 2">
    <name type="scientific">Pseudomonas wadenswilerensis</name>
    <dbReference type="NCBI Taxonomy" id="1785161"/>
    <lineage>
        <taxon>Bacteria</taxon>
        <taxon>Pseudomonadati</taxon>
        <taxon>Pseudomonadota</taxon>
        <taxon>Gammaproteobacteria</taxon>
        <taxon>Pseudomonadales</taxon>
        <taxon>Pseudomonadaceae</taxon>
        <taxon>Pseudomonas</taxon>
    </lineage>
</organism>
<name>A0A380T3I1_9PSED</name>